<keyword evidence="2" id="KW-1185">Reference proteome</keyword>
<gene>
    <name evidence="1" type="ORF">SAMN05192589_12728</name>
</gene>
<dbReference type="AlphaFoldDB" id="A0A1G7F8G6"/>
<protein>
    <submittedName>
        <fullName evidence="1">Uncharacterized protein</fullName>
    </submittedName>
</protein>
<dbReference type="STRING" id="187868.SAMN05192589_12728"/>
<dbReference type="Proteomes" id="UP000198781">
    <property type="component" value="Unassembled WGS sequence"/>
</dbReference>
<sequence length="145" mass="17213">MFINTEYRRMNGHCVATSEGLTDQRVALWLETRLDYDGRLITWLCRDDAAYEQSSWTCLANTRMPPSMTESIAVAWQHERAMAELQRMENLQPVHPALAIARNVYRQIGLGIYVLVNPTVRMFLRRMRRVLFRRVRQMHREAYRP</sequence>
<accession>A0A1G7F8G6</accession>
<dbReference type="EMBL" id="FMZC01000027">
    <property type="protein sequence ID" value="SDE72154.1"/>
    <property type="molecule type" value="Genomic_DNA"/>
</dbReference>
<organism evidence="1 2">
    <name type="scientific">Paracidovorax valerianellae</name>
    <dbReference type="NCBI Taxonomy" id="187868"/>
    <lineage>
        <taxon>Bacteria</taxon>
        <taxon>Pseudomonadati</taxon>
        <taxon>Pseudomonadota</taxon>
        <taxon>Betaproteobacteria</taxon>
        <taxon>Burkholderiales</taxon>
        <taxon>Comamonadaceae</taxon>
        <taxon>Paracidovorax</taxon>
    </lineage>
</organism>
<evidence type="ECO:0000313" key="1">
    <source>
        <dbReference type="EMBL" id="SDE72154.1"/>
    </source>
</evidence>
<evidence type="ECO:0000313" key="2">
    <source>
        <dbReference type="Proteomes" id="UP000198781"/>
    </source>
</evidence>
<dbReference type="RefSeq" id="WP_139160515.1">
    <property type="nucleotide sequence ID" value="NZ_FMZC01000027.1"/>
</dbReference>
<proteinExistence type="predicted"/>
<name>A0A1G7F8G6_9BURK</name>
<reference evidence="1 2" key="1">
    <citation type="submission" date="2016-10" db="EMBL/GenBank/DDBJ databases">
        <authorList>
            <person name="de Groot N.N."/>
        </authorList>
    </citation>
    <scope>NUCLEOTIDE SEQUENCE [LARGE SCALE GENOMIC DNA]</scope>
    <source>
        <strain evidence="1 2">DSM 16619</strain>
    </source>
</reference>